<dbReference type="AlphaFoldDB" id="A0A9W4N5V5"/>
<evidence type="ECO:0000313" key="3">
    <source>
        <dbReference type="Proteomes" id="UP001153461"/>
    </source>
</evidence>
<name>A0A9W4N5V5_PENNA</name>
<evidence type="ECO:0000256" key="1">
    <source>
        <dbReference type="SAM" id="MobiDB-lite"/>
    </source>
</evidence>
<reference evidence="2" key="1">
    <citation type="submission" date="2021-07" db="EMBL/GenBank/DDBJ databases">
        <authorList>
            <person name="Branca A.L. A."/>
        </authorList>
    </citation>
    <scope>NUCLEOTIDE SEQUENCE</scope>
</reference>
<gene>
    <name evidence="2" type="ORF">PNAL_LOCUS9230</name>
</gene>
<dbReference type="OrthoDB" id="5233426at2759"/>
<evidence type="ECO:0000313" key="2">
    <source>
        <dbReference type="EMBL" id="CAG8273410.1"/>
    </source>
</evidence>
<dbReference type="EMBL" id="CAJVNV010000615">
    <property type="protein sequence ID" value="CAG8273410.1"/>
    <property type="molecule type" value="Genomic_DNA"/>
</dbReference>
<feature type="region of interest" description="Disordered" evidence="1">
    <location>
        <begin position="54"/>
        <end position="95"/>
    </location>
</feature>
<protein>
    <submittedName>
        <fullName evidence="2">Uncharacterized protein</fullName>
    </submittedName>
</protein>
<dbReference type="Proteomes" id="UP001153461">
    <property type="component" value="Unassembled WGS sequence"/>
</dbReference>
<sequence length="153" mass="16615">MRRWVLMGGWRDALYSNEPNREIISGSLVGYYCGVLEGIAWPVIHHSPNPPMPLVVPSTPGGEDSVTSSRCGQSTLNEPISDNGPNDNPGSTSGCELDCEIVTKSVFEVNSEPEEQEEQEEWPLDAVTDIFAGLYLPSCKVDAVYGPMPVGMD</sequence>
<organism evidence="2 3">
    <name type="scientific">Penicillium nalgiovense</name>
    <dbReference type="NCBI Taxonomy" id="60175"/>
    <lineage>
        <taxon>Eukaryota</taxon>
        <taxon>Fungi</taxon>
        <taxon>Dikarya</taxon>
        <taxon>Ascomycota</taxon>
        <taxon>Pezizomycotina</taxon>
        <taxon>Eurotiomycetes</taxon>
        <taxon>Eurotiomycetidae</taxon>
        <taxon>Eurotiales</taxon>
        <taxon>Aspergillaceae</taxon>
        <taxon>Penicillium</taxon>
    </lineage>
</organism>
<comment type="caution">
    <text evidence="2">The sequence shown here is derived from an EMBL/GenBank/DDBJ whole genome shotgun (WGS) entry which is preliminary data.</text>
</comment>
<proteinExistence type="predicted"/>
<feature type="compositionally biased region" description="Polar residues" evidence="1">
    <location>
        <begin position="65"/>
        <end position="94"/>
    </location>
</feature>
<accession>A0A9W4N5V5</accession>